<reference evidence="2" key="2">
    <citation type="journal article" date="2023" name="Science">
        <title>Genomic signatures of disease resistance in endangered staghorn corals.</title>
        <authorList>
            <person name="Vollmer S.V."/>
            <person name="Selwyn J.D."/>
            <person name="Despard B.A."/>
            <person name="Roesel C.L."/>
        </authorList>
    </citation>
    <scope>NUCLEOTIDE SEQUENCE</scope>
    <source>
        <strain evidence="2">K2</strain>
    </source>
</reference>
<evidence type="ECO:0000313" key="3">
    <source>
        <dbReference type="Proteomes" id="UP001249851"/>
    </source>
</evidence>
<accession>A0AAD9PW80</accession>
<proteinExistence type="predicted"/>
<feature type="region of interest" description="Disordered" evidence="1">
    <location>
        <begin position="1"/>
        <end position="37"/>
    </location>
</feature>
<sequence>MLRTTPEFSNSYGELSGDVEVNPGPNEDIAQRKSKQTNVQCKGKTNVGLKICEWNINSLTDSKFEQKRHFLTSSHSEIDVLFLIGTFLKPKVPDSVFEIPGYVMYRKDRPGVKQGGGILAYVNFKLKENRRIDLEEKEIETLWLDIFPFNSKRPLLIGALYCPSPSVRAEMCCSVSFP</sequence>
<gene>
    <name evidence="2" type="ORF">P5673_029027</name>
</gene>
<organism evidence="2 3">
    <name type="scientific">Acropora cervicornis</name>
    <name type="common">Staghorn coral</name>
    <dbReference type="NCBI Taxonomy" id="6130"/>
    <lineage>
        <taxon>Eukaryota</taxon>
        <taxon>Metazoa</taxon>
        <taxon>Cnidaria</taxon>
        <taxon>Anthozoa</taxon>
        <taxon>Hexacorallia</taxon>
        <taxon>Scleractinia</taxon>
        <taxon>Astrocoeniina</taxon>
        <taxon>Acroporidae</taxon>
        <taxon>Acropora</taxon>
    </lineage>
</organism>
<evidence type="ECO:0000313" key="2">
    <source>
        <dbReference type="EMBL" id="KAK2550327.1"/>
    </source>
</evidence>
<name>A0AAD9PW80_ACRCE</name>
<feature type="compositionally biased region" description="Polar residues" evidence="1">
    <location>
        <begin position="1"/>
        <end position="13"/>
    </location>
</feature>
<dbReference type="Proteomes" id="UP001249851">
    <property type="component" value="Unassembled WGS sequence"/>
</dbReference>
<comment type="caution">
    <text evidence="2">The sequence shown here is derived from an EMBL/GenBank/DDBJ whole genome shotgun (WGS) entry which is preliminary data.</text>
</comment>
<evidence type="ECO:0000256" key="1">
    <source>
        <dbReference type="SAM" id="MobiDB-lite"/>
    </source>
</evidence>
<keyword evidence="3" id="KW-1185">Reference proteome</keyword>
<dbReference type="AlphaFoldDB" id="A0AAD9PW80"/>
<dbReference type="EMBL" id="JARQWQ010000112">
    <property type="protein sequence ID" value="KAK2550327.1"/>
    <property type="molecule type" value="Genomic_DNA"/>
</dbReference>
<dbReference type="SUPFAM" id="SSF56219">
    <property type="entry name" value="DNase I-like"/>
    <property type="match status" value="1"/>
</dbReference>
<dbReference type="InterPro" id="IPR036691">
    <property type="entry name" value="Endo/exonu/phosph_ase_sf"/>
</dbReference>
<protein>
    <submittedName>
        <fullName evidence="2">Uncharacterized protein</fullName>
    </submittedName>
</protein>
<reference evidence="2" key="1">
    <citation type="journal article" date="2023" name="G3 (Bethesda)">
        <title>Whole genome assembly and annotation of the endangered Caribbean coral Acropora cervicornis.</title>
        <authorList>
            <person name="Selwyn J.D."/>
            <person name="Vollmer S.V."/>
        </authorList>
    </citation>
    <scope>NUCLEOTIDE SEQUENCE</scope>
    <source>
        <strain evidence="2">K2</strain>
    </source>
</reference>
<dbReference type="Gene3D" id="3.60.10.10">
    <property type="entry name" value="Endonuclease/exonuclease/phosphatase"/>
    <property type="match status" value="1"/>
</dbReference>